<dbReference type="InterPro" id="IPR002347">
    <property type="entry name" value="SDR_fam"/>
</dbReference>
<gene>
    <name evidence="2" type="ORF">E1218_01490</name>
</gene>
<proteinExistence type="predicted"/>
<feature type="region of interest" description="Disordered" evidence="1">
    <location>
        <begin position="111"/>
        <end position="160"/>
    </location>
</feature>
<organism evidence="2 3">
    <name type="scientific">Kribbella turkmenica</name>
    <dbReference type="NCBI Taxonomy" id="2530375"/>
    <lineage>
        <taxon>Bacteria</taxon>
        <taxon>Bacillati</taxon>
        <taxon>Actinomycetota</taxon>
        <taxon>Actinomycetes</taxon>
        <taxon>Propionibacteriales</taxon>
        <taxon>Kribbellaceae</taxon>
        <taxon>Kribbella</taxon>
    </lineage>
</organism>
<dbReference type="InterPro" id="IPR036291">
    <property type="entry name" value="NAD(P)-bd_dom_sf"/>
</dbReference>
<dbReference type="Gene3D" id="3.40.50.720">
    <property type="entry name" value="NAD(P)-binding Rossmann-like Domain"/>
    <property type="match status" value="1"/>
</dbReference>
<comment type="caution">
    <text evidence="2">The sequence shown here is derived from an EMBL/GenBank/DDBJ whole genome shotgun (WGS) entry which is preliminary data.</text>
</comment>
<dbReference type="EMBL" id="SMKR01000003">
    <property type="protein sequence ID" value="TDD30514.1"/>
    <property type="molecule type" value="Genomic_DNA"/>
</dbReference>
<keyword evidence="3" id="KW-1185">Reference proteome</keyword>
<dbReference type="OrthoDB" id="7064009at2"/>
<evidence type="ECO:0000256" key="1">
    <source>
        <dbReference type="SAM" id="MobiDB-lite"/>
    </source>
</evidence>
<reference evidence="2 3" key="1">
    <citation type="submission" date="2019-02" db="EMBL/GenBank/DDBJ databases">
        <title>Draft genome sequences of novel Actinobacteria.</title>
        <authorList>
            <person name="Sahin N."/>
            <person name="Ay H."/>
            <person name="Saygin H."/>
        </authorList>
    </citation>
    <scope>NUCLEOTIDE SEQUENCE [LARGE SCALE GENOMIC DNA]</scope>
    <source>
        <strain evidence="2 3">16K104</strain>
    </source>
</reference>
<dbReference type="AlphaFoldDB" id="A0A4R4XI92"/>
<name>A0A4R4XI92_9ACTN</name>
<sequence length="286" mass="30448">MLEMWVSTVPSGNDRLVRDLAVAEPGDLGRYGAGRRRSAPGIRRTGPADMSLVGLMQAVALDYDPQGIRVNAVLPGLIATEMVRRLSGTVGVPDALHNAGLAATARFRALAGRPDRPGRDRRTRPRRRLRPLSLDRLRTVIDGGASAHSTPSRERPGGGNQVLLRRLPAWTGGPCLGGLRGPERTGGDVFLGQSSEGTEHRVAQDSGHDDGSGSVVEAFPGQHEVHLGLGEFVRGRCVPVEQPEQVVVSESVEGLDRCGEDRSGGVVVVHSPAELVEQVPYPRDGV</sequence>
<feature type="compositionally biased region" description="Basic residues" evidence="1">
    <location>
        <begin position="121"/>
        <end position="130"/>
    </location>
</feature>
<evidence type="ECO:0000313" key="2">
    <source>
        <dbReference type="EMBL" id="TDD30514.1"/>
    </source>
</evidence>
<dbReference type="Proteomes" id="UP000295172">
    <property type="component" value="Unassembled WGS sequence"/>
</dbReference>
<accession>A0A4R4XI92</accession>
<evidence type="ECO:0000313" key="3">
    <source>
        <dbReference type="Proteomes" id="UP000295172"/>
    </source>
</evidence>
<dbReference type="SUPFAM" id="SSF51735">
    <property type="entry name" value="NAD(P)-binding Rossmann-fold domains"/>
    <property type="match status" value="1"/>
</dbReference>
<dbReference type="Pfam" id="PF13561">
    <property type="entry name" value="adh_short_C2"/>
    <property type="match status" value="1"/>
</dbReference>
<protein>
    <submittedName>
        <fullName evidence="2">SDR family oxidoreductase</fullName>
    </submittedName>
</protein>